<keyword evidence="4" id="KW-0472">Membrane</keyword>
<evidence type="ECO:0000256" key="1">
    <source>
        <dbReference type="ARBA" id="ARBA00004442"/>
    </source>
</evidence>
<dbReference type="STRING" id="365044.Pnap_2966"/>
<sequence>MTIRKYNYPVPVLALAGAVLGSSAAMAQPFDDSWKFSAGAGVVSHAKYPGSGATEVSAFPMLSASYGRFIIGGLPGAGIPLGVGAHLLRNEHWHAGIGLGSTLGKAREESDSATLRGLGDIDGTVFVSAFGSYTDKWFAVRGSVVTDAAGKDQGTRLLMDLEGKYPVNERLMLTAGPGFTWADSKYSQTFFGISAAQSASSGRAAYTAVSGINSVRFSLGANYLLTPQWGLGARVTAERLRGDAASSPVTEQKSQNSVGLFANYRF</sequence>
<dbReference type="Pfam" id="PF06629">
    <property type="entry name" value="MipA"/>
    <property type="match status" value="1"/>
</dbReference>
<dbReference type="KEGG" id="pna:Pnap_2966"/>
<evidence type="ECO:0000256" key="4">
    <source>
        <dbReference type="ARBA" id="ARBA00023136"/>
    </source>
</evidence>
<keyword evidence="5" id="KW-0998">Cell outer membrane</keyword>
<evidence type="ECO:0000256" key="6">
    <source>
        <dbReference type="SAM" id="SignalP"/>
    </source>
</evidence>
<gene>
    <name evidence="7" type="ordered locus">Pnap_2966</name>
</gene>
<comment type="subcellular location">
    <subcellularLocation>
        <location evidence="1">Cell outer membrane</location>
    </subcellularLocation>
</comment>
<proteinExistence type="inferred from homology"/>
<dbReference type="InterPro" id="IPR010583">
    <property type="entry name" value="MipA"/>
</dbReference>
<evidence type="ECO:0000256" key="5">
    <source>
        <dbReference type="ARBA" id="ARBA00023237"/>
    </source>
</evidence>
<dbReference type="GO" id="GO:0009279">
    <property type="term" value="C:cell outer membrane"/>
    <property type="evidence" value="ECO:0007669"/>
    <property type="project" value="UniProtKB-SubCell"/>
</dbReference>
<feature type="signal peptide" evidence="6">
    <location>
        <begin position="1"/>
        <end position="27"/>
    </location>
</feature>
<dbReference type="OrthoDB" id="8585044at2"/>
<evidence type="ECO:0000313" key="7">
    <source>
        <dbReference type="EMBL" id="ABM38265.1"/>
    </source>
</evidence>
<dbReference type="RefSeq" id="WP_011802339.1">
    <property type="nucleotide sequence ID" value="NC_008781.1"/>
</dbReference>
<reference evidence="8" key="1">
    <citation type="journal article" date="2009" name="Environ. Microbiol.">
        <title>The genome of Polaromonas naphthalenivorans strain CJ2, isolated from coal tar-contaminated sediment, reveals physiological and metabolic versatility and evolution through extensive horizontal gene transfer.</title>
        <authorList>
            <person name="Yagi J.M."/>
            <person name="Sims D."/>
            <person name="Brettin T."/>
            <person name="Bruce D."/>
            <person name="Madsen E.L."/>
        </authorList>
    </citation>
    <scope>NUCLEOTIDE SEQUENCE [LARGE SCALE GENOMIC DNA]</scope>
    <source>
        <strain evidence="8">CJ2</strain>
    </source>
</reference>
<dbReference type="PANTHER" id="PTHR38776:SF1">
    <property type="entry name" value="MLTA-INTERACTING PROTEIN-RELATED"/>
    <property type="match status" value="1"/>
</dbReference>
<evidence type="ECO:0000256" key="3">
    <source>
        <dbReference type="ARBA" id="ARBA00022729"/>
    </source>
</evidence>
<keyword evidence="3 6" id="KW-0732">Signal</keyword>
<feature type="chain" id="PRO_5002639218" evidence="6">
    <location>
        <begin position="28"/>
        <end position="266"/>
    </location>
</feature>
<dbReference type="EMBL" id="CP000529">
    <property type="protein sequence ID" value="ABM38265.1"/>
    <property type="molecule type" value="Genomic_DNA"/>
</dbReference>
<dbReference type="PANTHER" id="PTHR38776">
    <property type="entry name" value="MLTA-INTERACTING PROTEIN-RELATED"/>
    <property type="match status" value="1"/>
</dbReference>
<dbReference type="SUPFAM" id="SSF56925">
    <property type="entry name" value="OMPA-like"/>
    <property type="match status" value="1"/>
</dbReference>
<keyword evidence="8" id="KW-1185">Reference proteome</keyword>
<evidence type="ECO:0000256" key="2">
    <source>
        <dbReference type="ARBA" id="ARBA00005722"/>
    </source>
</evidence>
<dbReference type="eggNOG" id="COG3713">
    <property type="taxonomic scope" value="Bacteria"/>
</dbReference>
<comment type="similarity">
    <text evidence="2">Belongs to the MipA/OmpV family.</text>
</comment>
<evidence type="ECO:0000313" key="8">
    <source>
        <dbReference type="Proteomes" id="UP000000644"/>
    </source>
</evidence>
<dbReference type="AlphaFoldDB" id="A1VRI7"/>
<dbReference type="Proteomes" id="UP000000644">
    <property type="component" value="Chromosome"/>
</dbReference>
<accession>A1VRI7</accession>
<organism evidence="7 8">
    <name type="scientific">Polaromonas naphthalenivorans (strain CJ2)</name>
    <dbReference type="NCBI Taxonomy" id="365044"/>
    <lineage>
        <taxon>Bacteria</taxon>
        <taxon>Pseudomonadati</taxon>
        <taxon>Pseudomonadota</taxon>
        <taxon>Betaproteobacteria</taxon>
        <taxon>Burkholderiales</taxon>
        <taxon>Comamonadaceae</taxon>
        <taxon>Polaromonas</taxon>
    </lineage>
</organism>
<protein>
    <submittedName>
        <fullName evidence="7">MltA-interacting MipA family protein</fullName>
    </submittedName>
</protein>
<name>A1VRI7_POLNA</name>
<dbReference type="HOGENOM" id="CLU_062990_1_0_4"/>
<dbReference type="InterPro" id="IPR011250">
    <property type="entry name" value="OMP/PagP_B-barrel"/>
</dbReference>